<dbReference type="Proteomes" id="UP000062260">
    <property type="component" value="Chromosome"/>
</dbReference>
<proteinExistence type="predicted"/>
<gene>
    <name evidence="1" type="ORF">AWM75_01530</name>
</gene>
<keyword evidence="2" id="KW-1185">Reference proteome</keyword>
<evidence type="ECO:0000313" key="1">
    <source>
        <dbReference type="EMBL" id="AMB98755.1"/>
    </source>
</evidence>
<dbReference type="KEGG" id="auh:AWM75_01530"/>
<dbReference type="STRING" id="128944.AWM75_01530"/>
<evidence type="ECO:0000313" key="2">
    <source>
        <dbReference type="Proteomes" id="UP000062260"/>
    </source>
</evidence>
<organism evidence="1 2">
    <name type="scientific">Aerococcus urinaehominis</name>
    <dbReference type="NCBI Taxonomy" id="128944"/>
    <lineage>
        <taxon>Bacteria</taxon>
        <taxon>Bacillati</taxon>
        <taxon>Bacillota</taxon>
        <taxon>Bacilli</taxon>
        <taxon>Lactobacillales</taxon>
        <taxon>Aerococcaceae</taxon>
        <taxon>Aerococcus</taxon>
    </lineage>
</organism>
<sequence>MDASIAWMGLDADRFKKYRTWINRGSQGICGSYCSAVLIHDRVYQDTGHQLNRKRLIASLTTLIDRFHPHRGTFIWNLAVGLNQFLIEAPLTVKAALITECNVPQLIDNYQQPVIISTLAGLGSPYGNHWLLAYQYGYDGAGNLYFKCYDNHGRYQAVVPARHTISVVYLVAKEPVVPVSKPAQLGKPEISPGVKFISNREYDIQQANQAAKTAYENNKKKFLGKDFNEWKDMII</sequence>
<name>A0A120IAP9_9LACT</name>
<dbReference type="OrthoDB" id="2155895at2"/>
<reference evidence="1 2" key="1">
    <citation type="journal article" date="2016" name="Genome Announc.">
        <title>Complete Genome Sequences of Aerococcus christensenii CCUG 28831T, Aerococcus sanguinicola CCUG 43001T, Aerococcus urinae CCUG 36881T, Aerococcus urinaeequi CCUG 28094T, Aerococcus urinaehominis CCUG 42038 BT, and Aerococcus viridans CCUG 4311T.</title>
        <authorList>
            <person name="Carkaci D."/>
            <person name="Dargis R."/>
            <person name="Nielsen X.C."/>
            <person name="Skovgaard O."/>
            <person name="Fuursted K."/>
            <person name="Christensen J.J."/>
        </authorList>
    </citation>
    <scope>NUCLEOTIDE SEQUENCE [LARGE SCALE GENOMIC DNA]</scope>
    <source>
        <strain evidence="1 2">CCUG42038B</strain>
    </source>
</reference>
<dbReference type="EMBL" id="CP014163">
    <property type="protein sequence ID" value="AMB98755.1"/>
    <property type="molecule type" value="Genomic_DNA"/>
</dbReference>
<dbReference type="RefSeq" id="WP_067977441.1">
    <property type="nucleotide sequence ID" value="NZ_CP014163.1"/>
</dbReference>
<reference evidence="2" key="2">
    <citation type="submission" date="2016-01" db="EMBL/GenBank/DDBJ databases">
        <title>Six Aerococcus type strain genome sequencing and assembly using PacBio and Illumina Hiseq.</title>
        <authorList>
            <person name="Carkaci D."/>
            <person name="Dargis R."/>
            <person name="Nielsen X.C."/>
            <person name="Skovgaard O."/>
            <person name="Fuursted K."/>
            <person name="Christensen J.J."/>
        </authorList>
    </citation>
    <scope>NUCLEOTIDE SEQUENCE [LARGE SCALE GENOMIC DNA]</scope>
    <source>
        <strain evidence="2">CCUG42038B</strain>
    </source>
</reference>
<accession>A0A120IAP9</accession>
<dbReference type="AlphaFoldDB" id="A0A120IAP9"/>
<protein>
    <submittedName>
        <fullName evidence="1">Uncharacterized protein</fullName>
    </submittedName>
</protein>